<keyword evidence="3" id="KW-1185">Reference proteome</keyword>
<evidence type="ECO:0000313" key="3">
    <source>
        <dbReference type="Proteomes" id="UP001387364"/>
    </source>
</evidence>
<feature type="domain" description="Probable transposase IS891/IS1136/IS1341" evidence="1">
    <location>
        <begin position="135"/>
        <end position="247"/>
    </location>
</feature>
<name>A0ABZ2N696_9BACI</name>
<dbReference type="EMBL" id="CP147404">
    <property type="protein sequence ID" value="WXB92850.1"/>
    <property type="molecule type" value="Genomic_DNA"/>
</dbReference>
<accession>A0ABZ2N696</accession>
<protein>
    <submittedName>
        <fullName evidence="2">Transposase</fullName>
    </submittedName>
</protein>
<organism evidence="2 3">
    <name type="scientific">Bacillus kandeliae</name>
    <dbReference type="NCBI Taxonomy" id="3129297"/>
    <lineage>
        <taxon>Bacteria</taxon>
        <taxon>Bacillati</taxon>
        <taxon>Bacillota</taxon>
        <taxon>Bacilli</taxon>
        <taxon>Bacillales</taxon>
        <taxon>Bacillaceae</taxon>
        <taxon>Bacillus</taxon>
    </lineage>
</organism>
<evidence type="ECO:0000259" key="1">
    <source>
        <dbReference type="Pfam" id="PF01385"/>
    </source>
</evidence>
<sequence>MKLARYYYRIHGAWINKSDLQSELKGLYPLHSQTIQAVCHKFLHARDGVRQARKTNKSIRYPYKEKFVFHPKWVDKSFVLKGRKLMLSLGRWKGKQQTPLVLTLASVPTGLVKEVELVFDGRWHACLSYEDGIDPVPIQDGHTAAIDPGEIHTITAVSTGGQALVISGRKMRSVHRLRNKKARELQILMSRCQKGSRKWRQYHRAKKYILSKSERQLGDLLHKTTRTFVNWCVEQRIGHVALGDVEGVQRHTSKRNKRRKRNKVRSRNYRCSCGYERHRDVHGAGNILSQYLHGKFREVMLTSITYLRPVQA</sequence>
<gene>
    <name evidence="2" type="ORF">WDJ61_16735</name>
</gene>
<dbReference type="Proteomes" id="UP001387364">
    <property type="component" value="Chromosome"/>
</dbReference>
<dbReference type="Pfam" id="PF01385">
    <property type="entry name" value="OrfB_IS605"/>
    <property type="match status" value="1"/>
</dbReference>
<proteinExistence type="predicted"/>
<evidence type="ECO:0000313" key="2">
    <source>
        <dbReference type="EMBL" id="WXB92850.1"/>
    </source>
</evidence>
<dbReference type="RefSeq" id="WP_338751781.1">
    <property type="nucleotide sequence ID" value="NZ_CP147404.1"/>
</dbReference>
<dbReference type="InterPro" id="IPR001959">
    <property type="entry name" value="Transposase"/>
</dbReference>
<reference evidence="2 3" key="1">
    <citation type="submission" date="2024-02" db="EMBL/GenBank/DDBJ databases">
        <title>Seven novel Bacillus-like species.</title>
        <authorList>
            <person name="Liu G."/>
        </authorList>
    </citation>
    <scope>NUCLEOTIDE SEQUENCE [LARGE SCALE GENOMIC DNA]</scope>
    <source>
        <strain evidence="2 3">FJAT-52991</strain>
    </source>
</reference>